<evidence type="ECO:0000256" key="4">
    <source>
        <dbReference type="ARBA" id="ARBA00022807"/>
    </source>
</evidence>
<accession>A0A5B8RYI7</accession>
<reference evidence="7 8" key="1">
    <citation type="submission" date="2019-07" db="EMBL/GenBank/DDBJ databases">
        <title>Complete genome sequence of Comamonas sp. NLF 7-7 isolated from livestock.</title>
        <authorList>
            <person name="Kim D.H."/>
            <person name="Kim J.G."/>
        </authorList>
    </citation>
    <scope>NUCLEOTIDE SEQUENCE [LARGE SCALE GENOMIC DNA]</scope>
    <source>
        <strain evidence="7 8">NLF 7-7</strain>
    </source>
</reference>
<dbReference type="InterPro" id="IPR051202">
    <property type="entry name" value="Peptidase_C40"/>
</dbReference>
<keyword evidence="4" id="KW-0788">Thiol protease</keyword>
<dbReference type="GO" id="GO:0008234">
    <property type="term" value="F:cysteine-type peptidase activity"/>
    <property type="evidence" value="ECO:0007669"/>
    <property type="project" value="UniProtKB-KW"/>
</dbReference>
<dbReference type="EMBL" id="CP042344">
    <property type="protein sequence ID" value="QEA12887.1"/>
    <property type="molecule type" value="Genomic_DNA"/>
</dbReference>
<evidence type="ECO:0000256" key="2">
    <source>
        <dbReference type="ARBA" id="ARBA00022670"/>
    </source>
</evidence>
<dbReference type="InterPro" id="IPR000064">
    <property type="entry name" value="NLP_P60_dom"/>
</dbReference>
<dbReference type="Gene3D" id="3.90.1720.10">
    <property type="entry name" value="endopeptidase domain like (from Nostoc punctiforme)"/>
    <property type="match status" value="1"/>
</dbReference>
<evidence type="ECO:0000256" key="5">
    <source>
        <dbReference type="SAM" id="SignalP"/>
    </source>
</evidence>
<evidence type="ECO:0000313" key="8">
    <source>
        <dbReference type="Proteomes" id="UP000321199"/>
    </source>
</evidence>
<dbReference type="Pfam" id="PF00877">
    <property type="entry name" value="NLPC_P60"/>
    <property type="match status" value="1"/>
</dbReference>
<dbReference type="KEGG" id="cof:FOZ74_07520"/>
<dbReference type="PROSITE" id="PS51935">
    <property type="entry name" value="NLPC_P60"/>
    <property type="match status" value="1"/>
</dbReference>
<dbReference type="OrthoDB" id="9807055at2"/>
<keyword evidence="8" id="KW-1185">Reference proteome</keyword>
<dbReference type="InterPro" id="IPR038765">
    <property type="entry name" value="Papain-like_cys_pep_sf"/>
</dbReference>
<proteinExistence type="inferred from homology"/>
<dbReference type="PANTHER" id="PTHR47053">
    <property type="entry name" value="MUREIN DD-ENDOPEPTIDASE MEPH-RELATED"/>
    <property type="match status" value="1"/>
</dbReference>
<name>A0A5B8RYI7_9BURK</name>
<feature type="signal peptide" evidence="5">
    <location>
        <begin position="1"/>
        <end position="24"/>
    </location>
</feature>
<dbReference type="GO" id="GO:0006508">
    <property type="term" value="P:proteolysis"/>
    <property type="evidence" value="ECO:0007669"/>
    <property type="project" value="UniProtKB-KW"/>
</dbReference>
<dbReference type="RefSeq" id="WP_146912480.1">
    <property type="nucleotide sequence ID" value="NZ_CP042344.1"/>
</dbReference>
<evidence type="ECO:0000256" key="1">
    <source>
        <dbReference type="ARBA" id="ARBA00007074"/>
    </source>
</evidence>
<keyword evidence="3" id="KW-0378">Hydrolase</keyword>
<feature type="domain" description="NlpC/P60" evidence="6">
    <location>
        <begin position="43"/>
        <end position="165"/>
    </location>
</feature>
<sequence length="165" mass="17224">MLRRSFLTCSFAGLLAACGAPSLAPPGAEWDTLSPPPPSRITDEEASDIAIHALGLVGTPYRYGGNTPEGGFDCSGLIGYVYGKSATGMRPPRTVAGLSGYGAPLGRAGLRSGDLVLFGGGRPTHAGIYVGQGRFVHAPSTGGTVRLDRLDGPYWSRQLTSYRRP</sequence>
<dbReference type="PANTHER" id="PTHR47053:SF1">
    <property type="entry name" value="MUREIN DD-ENDOPEPTIDASE MEPH-RELATED"/>
    <property type="match status" value="1"/>
</dbReference>
<organism evidence="7 8">
    <name type="scientific">Comamonas flocculans</name>
    <dbReference type="NCBI Taxonomy" id="2597701"/>
    <lineage>
        <taxon>Bacteria</taxon>
        <taxon>Pseudomonadati</taxon>
        <taxon>Pseudomonadota</taxon>
        <taxon>Betaproteobacteria</taxon>
        <taxon>Burkholderiales</taxon>
        <taxon>Comamonadaceae</taxon>
        <taxon>Comamonas</taxon>
    </lineage>
</organism>
<evidence type="ECO:0000313" key="7">
    <source>
        <dbReference type="EMBL" id="QEA12887.1"/>
    </source>
</evidence>
<keyword evidence="2" id="KW-0645">Protease</keyword>
<dbReference type="AlphaFoldDB" id="A0A5B8RYI7"/>
<comment type="similarity">
    <text evidence="1">Belongs to the peptidase C40 family.</text>
</comment>
<dbReference type="PROSITE" id="PS51257">
    <property type="entry name" value="PROKAR_LIPOPROTEIN"/>
    <property type="match status" value="1"/>
</dbReference>
<feature type="chain" id="PRO_5022982660" evidence="5">
    <location>
        <begin position="25"/>
        <end position="165"/>
    </location>
</feature>
<dbReference type="SUPFAM" id="SSF54001">
    <property type="entry name" value="Cysteine proteinases"/>
    <property type="match status" value="1"/>
</dbReference>
<gene>
    <name evidence="7" type="ORF">FOZ74_07520</name>
</gene>
<evidence type="ECO:0000256" key="3">
    <source>
        <dbReference type="ARBA" id="ARBA00022801"/>
    </source>
</evidence>
<dbReference type="Proteomes" id="UP000321199">
    <property type="component" value="Chromosome"/>
</dbReference>
<protein>
    <submittedName>
        <fullName evidence="7">NlpC/P60 family protein</fullName>
    </submittedName>
</protein>
<keyword evidence="5" id="KW-0732">Signal</keyword>
<evidence type="ECO:0000259" key="6">
    <source>
        <dbReference type="PROSITE" id="PS51935"/>
    </source>
</evidence>